<dbReference type="AlphaFoldDB" id="A0A8R1XL97"/>
<proteinExistence type="predicted"/>
<dbReference type="GO" id="GO:0008270">
    <property type="term" value="F:zinc ion binding"/>
    <property type="evidence" value="ECO:0007669"/>
    <property type="project" value="UniProtKB-KW"/>
</dbReference>
<accession>A0A8R1XL97</accession>
<evidence type="ECO:0000313" key="6">
    <source>
        <dbReference type="Proteomes" id="UP000024404"/>
    </source>
</evidence>
<keyword evidence="1" id="KW-0863">Zinc-finger</keyword>
<dbReference type="EMBL" id="CMVM020000345">
    <property type="status" value="NOT_ANNOTATED_CDS"/>
    <property type="molecule type" value="Genomic_DNA"/>
</dbReference>
<organism evidence="5 6">
    <name type="scientific">Onchocerca volvulus</name>
    <dbReference type="NCBI Taxonomy" id="6282"/>
    <lineage>
        <taxon>Eukaryota</taxon>
        <taxon>Metazoa</taxon>
        <taxon>Ecdysozoa</taxon>
        <taxon>Nematoda</taxon>
        <taxon>Chromadorea</taxon>
        <taxon>Rhabditida</taxon>
        <taxon>Spirurina</taxon>
        <taxon>Spiruromorpha</taxon>
        <taxon>Filarioidea</taxon>
        <taxon>Onchocercidae</taxon>
        <taxon>Onchocerca</taxon>
    </lineage>
</organism>
<protein>
    <recommendedName>
        <fullName evidence="7">BTB domain-containing protein</fullName>
    </recommendedName>
</protein>
<reference evidence="6" key="1">
    <citation type="submission" date="2013-10" db="EMBL/GenBank/DDBJ databases">
        <title>Genome sequencing of Onchocerca volvulus.</title>
        <authorList>
            <person name="Cotton J."/>
            <person name="Tsai J."/>
            <person name="Stanley E."/>
            <person name="Tracey A."/>
            <person name="Holroyd N."/>
            <person name="Lustigman S."/>
            <person name="Berriman M."/>
        </authorList>
    </citation>
    <scope>NUCLEOTIDE SEQUENCE</scope>
</reference>
<dbReference type="InterPro" id="IPR036236">
    <property type="entry name" value="Znf_C2H2_sf"/>
</dbReference>
<reference evidence="5" key="2">
    <citation type="submission" date="2022-06" db="UniProtKB">
        <authorList>
            <consortium name="EnsemblMetazoa"/>
        </authorList>
    </citation>
    <scope>IDENTIFICATION</scope>
</reference>
<dbReference type="SMART" id="SM00355">
    <property type="entry name" value="ZnF_C2H2"/>
    <property type="match status" value="4"/>
</dbReference>
<feature type="region of interest" description="Disordered" evidence="2">
    <location>
        <begin position="422"/>
        <end position="441"/>
    </location>
</feature>
<evidence type="ECO:0000256" key="1">
    <source>
        <dbReference type="PROSITE-ProRule" id="PRU00042"/>
    </source>
</evidence>
<keyword evidence="1" id="KW-0479">Metal-binding</keyword>
<evidence type="ECO:0000313" key="5">
    <source>
        <dbReference type="EnsemblMetazoa" id="OVOC10844.1"/>
    </source>
</evidence>
<dbReference type="PROSITE" id="PS50097">
    <property type="entry name" value="BTB"/>
    <property type="match status" value="1"/>
</dbReference>
<sequence length="476" mass="54168">MCDSSDGNIGLNREKEIQLQQAITAFMQPPFFNDICIRIVTIDLTSGFRNEEHVLANKFLLSFFSLQIRELILNGIYSIDRNNGVLQNIPTIELQFGTIANAGQAFRIILRYLYTGVLSFGTVHPFQARLLILMLGITLDSSIVLQVSRICQIPMVEMQVAELVKLFLSNQSDESNCFAGQHNIMTANSNSTNLTNQQHNVSIPMKKEIEKPLKINTENNLMNSELLGESSKESSSTGHMGYNERYNEVILPSNDKEGWCRNKKYIEQVADGYMCTVCQKVYGRYNSVSYHVTIYHRNSPIKCDEKGCPFRTREARYIHFHKYYRHHIPLPDNIDLGSRKCPFCRHVSKSPAMLEKHIRRHVQDVDRAASAADEISQIHSQQYSKTISNVHCSKCSYRGRTSNDLERHQLFVHSNETFRRKQFMPDDVAGSSDGNKNSTNEISERDRKVLLVDAIEVAEEIAEIVDSSTATATAQL</sequence>
<evidence type="ECO:0000256" key="2">
    <source>
        <dbReference type="SAM" id="MobiDB-lite"/>
    </source>
</evidence>
<dbReference type="Proteomes" id="UP000024404">
    <property type="component" value="Unassembled WGS sequence"/>
</dbReference>
<dbReference type="PROSITE" id="PS50157">
    <property type="entry name" value="ZINC_FINGER_C2H2_2"/>
    <property type="match status" value="1"/>
</dbReference>
<dbReference type="InterPro" id="IPR000210">
    <property type="entry name" value="BTB/POZ_dom"/>
</dbReference>
<evidence type="ECO:0000259" key="4">
    <source>
        <dbReference type="PROSITE" id="PS50157"/>
    </source>
</evidence>
<feature type="compositionally biased region" description="Polar residues" evidence="2">
    <location>
        <begin position="432"/>
        <end position="441"/>
    </location>
</feature>
<feature type="domain" description="C2H2-type" evidence="4">
    <location>
        <begin position="390"/>
        <end position="418"/>
    </location>
</feature>
<dbReference type="Gene3D" id="3.30.160.60">
    <property type="entry name" value="Classic Zinc Finger"/>
    <property type="match status" value="1"/>
</dbReference>
<name>A0A8R1XL97_ONCVO</name>
<evidence type="ECO:0008006" key="7">
    <source>
        <dbReference type="Google" id="ProtNLM"/>
    </source>
</evidence>
<keyword evidence="6" id="KW-1185">Reference proteome</keyword>
<dbReference type="PROSITE" id="PS00028">
    <property type="entry name" value="ZINC_FINGER_C2H2_1"/>
    <property type="match status" value="1"/>
</dbReference>
<keyword evidence="1" id="KW-0862">Zinc</keyword>
<dbReference type="EnsemblMetazoa" id="OVOC10844.1">
    <property type="protein sequence ID" value="OVOC10844.1"/>
    <property type="gene ID" value="WBGene00247653"/>
</dbReference>
<dbReference type="InterPro" id="IPR013087">
    <property type="entry name" value="Znf_C2H2_type"/>
</dbReference>
<feature type="domain" description="BTB" evidence="3">
    <location>
        <begin position="33"/>
        <end position="122"/>
    </location>
</feature>
<evidence type="ECO:0000259" key="3">
    <source>
        <dbReference type="PROSITE" id="PS50097"/>
    </source>
</evidence>
<dbReference type="SUPFAM" id="SSF57667">
    <property type="entry name" value="beta-beta-alpha zinc fingers"/>
    <property type="match status" value="1"/>
</dbReference>
<dbReference type="OMA" id="MQPPFFN"/>